<dbReference type="EMBL" id="BLAJ01000004">
    <property type="protein sequence ID" value="GES51452.1"/>
    <property type="molecule type" value="Genomic_DNA"/>
</dbReference>
<dbReference type="PANTHER" id="PTHR40394">
    <property type="entry name" value="LIPOPROTEIN-RELATED"/>
    <property type="match status" value="1"/>
</dbReference>
<gene>
    <name evidence="2" type="ORF">RsS93_40660</name>
</gene>
<organism evidence="2 3">
    <name type="scientific">Rhizobium dioscoreae</name>
    <dbReference type="NCBI Taxonomy" id="2653122"/>
    <lineage>
        <taxon>Bacteria</taxon>
        <taxon>Pseudomonadati</taxon>
        <taxon>Pseudomonadota</taxon>
        <taxon>Alphaproteobacteria</taxon>
        <taxon>Hyphomicrobiales</taxon>
        <taxon>Rhizobiaceae</taxon>
        <taxon>Rhizobium/Agrobacterium group</taxon>
        <taxon>Rhizobium</taxon>
    </lineage>
</organism>
<name>A0ABQ0Z815_9HYPH</name>
<keyword evidence="3" id="KW-1185">Reference proteome</keyword>
<feature type="transmembrane region" description="Helical" evidence="1">
    <location>
        <begin position="59"/>
        <end position="81"/>
    </location>
</feature>
<feature type="transmembrane region" description="Helical" evidence="1">
    <location>
        <begin position="101"/>
        <end position="124"/>
    </location>
</feature>
<dbReference type="PANTHER" id="PTHR40394:SF2">
    <property type="entry name" value="QUINOL:CYTOCHROME C OXIDOREDUCTASE MEMBRANE PROTEIN"/>
    <property type="match status" value="1"/>
</dbReference>
<dbReference type="InterPro" id="IPR021776">
    <property type="entry name" value="ActD"/>
</dbReference>
<dbReference type="Proteomes" id="UP000390335">
    <property type="component" value="Unassembled WGS sequence"/>
</dbReference>
<accession>A0ABQ0Z815</accession>
<dbReference type="RefSeq" id="WP_113388628.1">
    <property type="nucleotide sequence ID" value="NZ_BLAJ01000004.1"/>
</dbReference>
<comment type="caution">
    <text evidence="2">The sequence shown here is derived from an EMBL/GenBank/DDBJ whole genome shotgun (WGS) entry which is preliminary data.</text>
</comment>
<evidence type="ECO:0000313" key="2">
    <source>
        <dbReference type="EMBL" id="GES51452.1"/>
    </source>
</evidence>
<evidence type="ECO:0000256" key="1">
    <source>
        <dbReference type="SAM" id="Phobius"/>
    </source>
</evidence>
<keyword evidence="1" id="KW-1133">Transmembrane helix</keyword>
<keyword evidence="1" id="KW-0472">Membrane</keyword>
<proteinExistence type="predicted"/>
<dbReference type="Pfam" id="PF11821">
    <property type="entry name" value="ActD"/>
    <property type="match status" value="1"/>
</dbReference>
<keyword evidence="1" id="KW-0812">Transmembrane</keyword>
<evidence type="ECO:0000313" key="3">
    <source>
        <dbReference type="Proteomes" id="UP000390335"/>
    </source>
</evidence>
<reference evidence="2 3" key="1">
    <citation type="journal article" date="2020" name="Genome Biol. Evol.">
        <title>Rhizobium dioscoreae sp. nov., a plant growth-promoting bacterium isolated from yam (Dioscorea species).</title>
        <authorList>
            <person name="Ouyabe M."/>
            <person name="Tanaka N."/>
            <person name="Shiwa Y."/>
            <person name="Fujita N."/>
            <person name="Kikuno H."/>
            <person name="Babil P."/>
            <person name="Shiwachi H."/>
        </authorList>
    </citation>
    <scope>NUCLEOTIDE SEQUENCE [LARGE SCALE GENOMIC DNA]</scope>
    <source>
        <strain evidence="2 3">S-93</strain>
    </source>
</reference>
<protein>
    <submittedName>
        <fullName evidence="2">Membrane protein</fullName>
    </submittedName>
</protein>
<sequence length="186" mass="21094">MREPRPGGDLFGLLAEFDRPERLIEAVKRARKAGFTAMEAYSPYPVEELTEALGFEENIIPWLTLAGGLFGAVLGYGLQLYTNYAYPIEIGGRPLFAWQSFMLITFELTVLFAVLSAIFGMLLLNRLPRLHHPLFDIEAFQLGQSDKFFLIILSNDQRFHAKRTRAFLGMLEPISVDAVEHTEQPE</sequence>